<protein>
    <submittedName>
        <fullName evidence="1">Uncharacterized protein</fullName>
    </submittedName>
</protein>
<keyword evidence="2" id="KW-1185">Reference proteome</keyword>
<dbReference type="AlphaFoldDB" id="A0A284RJR5"/>
<proteinExistence type="predicted"/>
<gene>
    <name evidence="1" type="ORF">ARMOST_12369</name>
</gene>
<evidence type="ECO:0000313" key="1">
    <source>
        <dbReference type="EMBL" id="SJL08993.1"/>
    </source>
</evidence>
<name>A0A284RJR5_ARMOS</name>
<sequence length="94" mass="10301">MDLARALEMDGRLKLLVLGELATEREALLGEFVAVDRKVPSSIGGRYSWVMLMSARPGNGDGTTTSLSPVKLLSYPQPHPIILERLPAARRPMD</sequence>
<reference evidence="2" key="1">
    <citation type="journal article" date="2017" name="Nat. Ecol. Evol.">
        <title>Genome expansion and lineage-specific genetic innovations in the forest pathogenic fungi Armillaria.</title>
        <authorList>
            <person name="Sipos G."/>
            <person name="Prasanna A.N."/>
            <person name="Walter M.C."/>
            <person name="O'Connor E."/>
            <person name="Balint B."/>
            <person name="Krizsan K."/>
            <person name="Kiss B."/>
            <person name="Hess J."/>
            <person name="Varga T."/>
            <person name="Slot J."/>
            <person name="Riley R."/>
            <person name="Boka B."/>
            <person name="Rigling D."/>
            <person name="Barry K."/>
            <person name="Lee J."/>
            <person name="Mihaltcheva S."/>
            <person name="LaButti K."/>
            <person name="Lipzen A."/>
            <person name="Waldron R."/>
            <person name="Moloney N.M."/>
            <person name="Sperisen C."/>
            <person name="Kredics L."/>
            <person name="Vagvoelgyi C."/>
            <person name="Patrignani A."/>
            <person name="Fitzpatrick D."/>
            <person name="Nagy I."/>
            <person name="Doyle S."/>
            <person name="Anderson J.B."/>
            <person name="Grigoriev I.V."/>
            <person name="Gueldener U."/>
            <person name="Muensterkoetter M."/>
            <person name="Nagy L.G."/>
        </authorList>
    </citation>
    <scope>NUCLEOTIDE SEQUENCE [LARGE SCALE GENOMIC DNA]</scope>
    <source>
        <strain evidence="2">C18/9</strain>
    </source>
</reference>
<evidence type="ECO:0000313" key="2">
    <source>
        <dbReference type="Proteomes" id="UP000219338"/>
    </source>
</evidence>
<organism evidence="1 2">
    <name type="scientific">Armillaria ostoyae</name>
    <name type="common">Armillaria root rot fungus</name>
    <dbReference type="NCBI Taxonomy" id="47428"/>
    <lineage>
        <taxon>Eukaryota</taxon>
        <taxon>Fungi</taxon>
        <taxon>Dikarya</taxon>
        <taxon>Basidiomycota</taxon>
        <taxon>Agaricomycotina</taxon>
        <taxon>Agaricomycetes</taxon>
        <taxon>Agaricomycetidae</taxon>
        <taxon>Agaricales</taxon>
        <taxon>Marasmiineae</taxon>
        <taxon>Physalacriaceae</taxon>
        <taxon>Armillaria</taxon>
    </lineage>
</organism>
<dbReference type="EMBL" id="FUEG01000010">
    <property type="protein sequence ID" value="SJL08993.1"/>
    <property type="molecule type" value="Genomic_DNA"/>
</dbReference>
<accession>A0A284RJR5</accession>
<dbReference type="Proteomes" id="UP000219338">
    <property type="component" value="Unassembled WGS sequence"/>
</dbReference>